<evidence type="ECO:0000256" key="1">
    <source>
        <dbReference type="SAM" id="MobiDB-lite"/>
    </source>
</evidence>
<feature type="region of interest" description="Disordered" evidence="1">
    <location>
        <begin position="1"/>
        <end position="101"/>
    </location>
</feature>
<proteinExistence type="predicted"/>
<evidence type="ECO:0000313" key="2">
    <source>
        <dbReference type="EMBL" id="KAJ1190066.1"/>
    </source>
</evidence>
<dbReference type="AlphaFoldDB" id="A0AAV7UN12"/>
<gene>
    <name evidence="2" type="ORF">NDU88_006805</name>
</gene>
<keyword evidence="3" id="KW-1185">Reference proteome</keyword>
<evidence type="ECO:0000313" key="3">
    <source>
        <dbReference type="Proteomes" id="UP001066276"/>
    </source>
</evidence>
<name>A0AAV7UN12_PLEWA</name>
<organism evidence="2 3">
    <name type="scientific">Pleurodeles waltl</name>
    <name type="common">Iberian ribbed newt</name>
    <dbReference type="NCBI Taxonomy" id="8319"/>
    <lineage>
        <taxon>Eukaryota</taxon>
        <taxon>Metazoa</taxon>
        <taxon>Chordata</taxon>
        <taxon>Craniata</taxon>
        <taxon>Vertebrata</taxon>
        <taxon>Euteleostomi</taxon>
        <taxon>Amphibia</taxon>
        <taxon>Batrachia</taxon>
        <taxon>Caudata</taxon>
        <taxon>Salamandroidea</taxon>
        <taxon>Salamandridae</taxon>
        <taxon>Pleurodelinae</taxon>
        <taxon>Pleurodeles</taxon>
    </lineage>
</organism>
<accession>A0AAV7UN12</accession>
<sequence>MPTEPGSSAAGKSACPERDGLVESGGSNPDPSWRAQEMLRLEPLPETPRGTHRSILSRRPMERAHVRENPGVKGVEERCRGWRKEDGEQKDGEQEDGEEED</sequence>
<comment type="caution">
    <text evidence="2">The sequence shown here is derived from an EMBL/GenBank/DDBJ whole genome shotgun (WGS) entry which is preliminary data.</text>
</comment>
<reference evidence="2" key="1">
    <citation type="journal article" date="2022" name="bioRxiv">
        <title>Sequencing and chromosome-scale assembly of the giantPleurodeles waltlgenome.</title>
        <authorList>
            <person name="Brown T."/>
            <person name="Elewa A."/>
            <person name="Iarovenko S."/>
            <person name="Subramanian E."/>
            <person name="Araus A.J."/>
            <person name="Petzold A."/>
            <person name="Susuki M."/>
            <person name="Suzuki K.-i.T."/>
            <person name="Hayashi T."/>
            <person name="Toyoda A."/>
            <person name="Oliveira C."/>
            <person name="Osipova E."/>
            <person name="Leigh N.D."/>
            <person name="Simon A."/>
            <person name="Yun M.H."/>
        </authorList>
    </citation>
    <scope>NUCLEOTIDE SEQUENCE</scope>
    <source>
        <strain evidence="2">20211129_DDA</strain>
        <tissue evidence="2">Liver</tissue>
    </source>
</reference>
<protein>
    <submittedName>
        <fullName evidence="2">Uncharacterized protein</fullName>
    </submittedName>
</protein>
<dbReference type="Proteomes" id="UP001066276">
    <property type="component" value="Chromosome 3_1"/>
</dbReference>
<dbReference type="EMBL" id="JANPWB010000005">
    <property type="protein sequence ID" value="KAJ1190066.1"/>
    <property type="molecule type" value="Genomic_DNA"/>
</dbReference>
<feature type="compositionally biased region" description="Basic and acidic residues" evidence="1">
    <location>
        <begin position="59"/>
        <end position="92"/>
    </location>
</feature>